<keyword evidence="1" id="KW-0560">Oxidoreductase</keyword>
<dbReference type="InterPro" id="IPR050463">
    <property type="entry name" value="Gfo/Idh/MocA_oxidrdct_glycsds"/>
</dbReference>
<proteinExistence type="predicted"/>
<dbReference type="InterPro" id="IPR055170">
    <property type="entry name" value="GFO_IDH_MocA-like_dom"/>
</dbReference>
<comment type="caution">
    <text evidence="4">The sequence shown here is derived from an EMBL/GenBank/DDBJ whole genome shotgun (WGS) entry which is preliminary data.</text>
</comment>
<evidence type="ECO:0000313" key="4">
    <source>
        <dbReference type="EMBL" id="MBM7508050.1"/>
    </source>
</evidence>
<accession>A0ABS2MA53</accession>
<gene>
    <name evidence="4" type="ORF">JOE61_001864</name>
</gene>
<feature type="domain" description="GFO/IDH/MocA-like oxidoreductase" evidence="3">
    <location>
        <begin position="142"/>
        <end position="270"/>
    </location>
</feature>
<dbReference type="PANTHER" id="PTHR43818:SF11">
    <property type="entry name" value="BCDNA.GH03377"/>
    <property type="match status" value="1"/>
</dbReference>
<evidence type="ECO:0000259" key="3">
    <source>
        <dbReference type="Pfam" id="PF22725"/>
    </source>
</evidence>
<evidence type="ECO:0000313" key="5">
    <source>
        <dbReference type="Proteomes" id="UP000732378"/>
    </source>
</evidence>
<dbReference type="InterPro" id="IPR036291">
    <property type="entry name" value="NAD(P)-bd_dom_sf"/>
</dbReference>
<dbReference type="InterPro" id="IPR000683">
    <property type="entry name" value="Gfo/Idh/MocA-like_OxRdtase_N"/>
</dbReference>
<dbReference type="RefSeq" id="WP_193669827.1">
    <property type="nucleotide sequence ID" value="NZ_JACDTV010000010.1"/>
</dbReference>
<evidence type="ECO:0000259" key="2">
    <source>
        <dbReference type="Pfam" id="PF01408"/>
    </source>
</evidence>
<sequence>MTTTDGGARLQRDGIGLAVIGCGAIGRIRAVLAREYPGVRWLGLCDVDAATLDQLASDTDADLATTDIDELLARPEVSAVIIATDEREHVEPILKAAGLGVPLFIEKPLATDPVDSARVLAAIEAAGVDAVVGYTQRFRRRFLTVKQRLRDGQVGEVTTVVTRALMNRMVPEATLRKVSDTTNLTPMVVSGTHSLDMCLWLMEGKEPVEVYARSVDRTLGDMGTKDGTLGIFTMDDGTVFSMNINWALPAVWPGAVYGLEIGIVGTEGVIDIEDTHRDVIVASQHPQPAGYNSRGFQAPAPRHIDFVGSYPPGDLSDGVLWGPMREETMTWFNRLTTGARTPHASAADGHRNLLLTMAMDLSAARGRAVTLPITPEELLAELSSPSSGARDV</sequence>
<dbReference type="Gene3D" id="3.40.50.720">
    <property type="entry name" value="NAD(P)-binding Rossmann-like Domain"/>
    <property type="match status" value="1"/>
</dbReference>
<protein>
    <submittedName>
        <fullName evidence="4">Dehydrogenase</fullName>
    </submittedName>
</protein>
<evidence type="ECO:0000256" key="1">
    <source>
        <dbReference type="ARBA" id="ARBA00023002"/>
    </source>
</evidence>
<dbReference type="Pfam" id="PF22725">
    <property type="entry name" value="GFO_IDH_MocA_C3"/>
    <property type="match status" value="1"/>
</dbReference>
<dbReference type="EMBL" id="JAFBBZ010000001">
    <property type="protein sequence ID" value="MBM7508050.1"/>
    <property type="molecule type" value="Genomic_DNA"/>
</dbReference>
<dbReference type="SUPFAM" id="SSF55347">
    <property type="entry name" value="Glyceraldehyde-3-phosphate dehydrogenase-like, C-terminal domain"/>
    <property type="match status" value="1"/>
</dbReference>
<dbReference type="Pfam" id="PF01408">
    <property type="entry name" value="GFO_IDH_MocA"/>
    <property type="match status" value="1"/>
</dbReference>
<reference evidence="4 5" key="1">
    <citation type="submission" date="2021-01" db="EMBL/GenBank/DDBJ databases">
        <title>Sequencing the genomes of 1000 actinobacteria strains.</title>
        <authorList>
            <person name="Klenk H.-P."/>
        </authorList>
    </citation>
    <scope>NUCLEOTIDE SEQUENCE [LARGE SCALE GENOMIC DNA]</scope>
    <source>
        <strain evidence="4 5">DSM 18239</strain>
    </source>
</reference>
<dbReference type="PANTHER" id="PTHR43818">
    <property type="entry name" value="BCDNA.GH03377"/>
    <property type="match status" value="1"/>
</dbReference>
<organism evidence="4 5">
    <name type="scientific">Nocardioides salarius</name>
    <dbReference type="NCBI Taxonomy" id="374513"/>
    <lineage>
        <taxon>Bacteria</taxon>
        <taxon>Bacillati</taxon>
        <taxon>Actinomycetota</taxon>
        <taxon>Actinomycetes</taxon>
        <taxon>Propionibacteriales</taxon>
        <taxon>Nocardioidaceae</taxon>
        <taxon>Nocardioides</taxon>
    </lineage>
</organism>
<name>A0ABS2MA53_9ACTN</name>
<feature type="domain" description="Gfo/Idh/MocA-like oxidoreductase N-terminal" evidence="2">
    <location>
        <begin position="16"/>
        <end position="134"/>
    </location>
</feature>
<dbReference type="Gene3D" id="3.30.360.10">
    <property type="entry name" value="Dihydrodipicolinate Reductase, domain 2"/>
    <property type="match status" value="1"/>
</dbReference>
<keyword evidence="5" id="KW-1185">Reference proteome</keyword>
<dbReference type="SUPFAM" id="SSF51735">
    <property type="entry name" value="NAD(P)-binding Rossmann-fold domains"/>
    <property type="match status" value="1"/>
</dbReference>
<dbReference type="Proteomes" id="UP000732378">
    <property type="component" value="Unassembled WGS sequence"/>
</dbReference>